<dbReference type="GO" id="GO:0016301">
    <property type="term" value="F:kinase activity"/>
    <property type="evidence" value="ECO:0007669"/>
    <property type="project" value="UniProtKB-KW"/>
</dbReference>
<reference evidence="1 2" key="1">
    <citation type="submission" date="2015-03" db="EMBL/GenBank/DDBJ databases">
        <title>Draft Genome Sequence of Burkholderia andropogonis type strain ICMP2807, isolated from Sorghum bicolor.</title>
        <authorList>
            <person name="Lopes-Santos L."/>
            <person name="Castro D.B."/>
            <person name="Ottoboni L.M."/>
            <person name="Park D."/>
            <person name="Weirc B.S."/>
            <person name="Destefano S.A."/>
        </authorList>
    </citation>
    <scope>NUCLEOTIDE SEQUENCE [LARGE SCALE GENOMIC DNA]</scope>
    <source>
        <strain evidence="1 2">ICMP2807</strain>
    </source>
</reference>
<feature type="non-terminal residue" evidence="1">
    <location>
        <position position="1"/>
    </location>
</feature>
<comment type="caution">
    <text evidence="1">The sequence shown here is derived from an EMBL/GenBank/DDBJ whole genome shotgun (WGS) entry which is preliminary data.</text>
</comment>
<accession>A0A0F5JSM0</accession>
<dbReference type="AlphaFoldDB" id="A0A0F5JSM0"/>
<evidence type="ECO:0000313" key="1">
    <source>
        <dbReference type="EMBL" id="KKB60846.1"/>
    </source>
</evidence>
<dbReference type="EMBL" id="LAQU01000168">
    <property type="protein sequence ID" value="KKB60846.1"/>
    <property type="molecule type" value="Genomic_DNA"/>
</dbReference>
<dbReference type="PATRIC" id="fig|28092.6.peg.6351"/>
<proteinExistence type="predicted"/>
<dbReference type="STRING" id="28092.WM40_26835"/>
<sequence>RMHTVVAVQGGDAILTNRNGGHVKASDGTVWSLSSHRILQMPETSSDIFAWTNGTLIVLDRAVPDVVETLGRYFKGYIRFPNAALNRRVSGVFSLDDIEASLRQLAEGLGLILDFYGNALAIAT</sequence>
<evidence type="ECO:0000313" key="2">
    <source>
        <dbReference type="Proteomes" id="UP000033618"/>
    </source>
</evidence>
<name>A0A0F5JSM0_9BURK</name>
<keyword evidence="1" id="KW-0418">Kinase</keyword>
<organism evidence="1 2">
    <name type="scientific">Robbsia andropogonis</name>
    <dbReference type="NCBI Taxonomy" id="28092"/>
    <lineage>
        <taxon>Bacteria</taxon>
        <taxon>Pseudomonadati</taxon>
        <taxon>Pseudomonadota</taxon>
        <taxon>Betaproteobacteria</taxon>
        <taxon>Burkholderiales</taxon>
        <taxon>Burkholderiaceae</taxon>
        <taxon>Robbsia</taxon>
    </lineage>
</organism>
<gene>
    <name evidence="1" type="ORF">WM40_26835</name>
</gene>
<keyword evidence="2" id="KW-1185">Reference proteome</keyword>
<dbReference type="OrthoDB" id="1100567at2"/>
<keyword evidence="1" id="KW-0808">Transferase</keyword>
<dbReference type="Gene3D" id="3.55.50.30">
    <property type="match status" value="1"/>
</dbReference>
<protein>
    <submittedName>
        <fullName evidence="1">Histidine kinase</fullName>
    </submittedName>
</protein>
<dbReference type="Proteomes" id="UP000033618">
    <property type="component" value="Unassembled WGS sequence"/>
</dbReference>